<evidence type="ECO:0000313" key="2">
    <source>
        <dbReference type="EMBL" id="GAF88637.1"/>
    </source>
</evidence>
<protein>
    <submittedName>
        <fullName evidence="2">Uncharacterized protein</fullName>
    </submittedName>
</protein>
<comment type="caution">
    <text evidence="2">The sequence shown here is derived from an EMBL/GenBank/DDBJ whole genome shotgun (WGS) entry which is preliminary data.</text>
</comment>
<name>X0TKI1_9ZZZZ</name>
<feature type="non-terminal residue" evidence="2">
    <location>
        <position position="185"/>
    </location>
</feature>
<feature type="transmembrane region" description="Helical" evidence="1">
    <location>
        <begin position="65"/>
        <end position="87"/>
    </location>
</feature>
<gene>
    <name evidence="2" type="ORF">S01H1_29237</name>
</gene>
<sequence length="185" mass="19803">MGGLRTGRFRRAMGKGKLAPVKITLGRLVALFSHDPAQTGLLLIVALGGLAGIGLWGLYGDLFLSNLVVVAVIEVLIACYVGAVALLTGRIVRSQDRWQVESALTLREMLSEGGNVAANVQAGSPFYARQLRLRLEEGISRCKEYGTSLSVVAVRLEVPGQAPSRTGFSQANFDIAELVTLHREA</sequence>
<keyword evidence="1" id="KW-1133">Transmembrane helix</keyword>
<feature type="transmembrane region" description="Helical" evidence="1">
    <location>
        <begin position="41"/>
        <end position="59"/>
    </location>
</feature>
<keyword evidence="1" id="KW-0812">Transmembrane</keyword>
<accession>X0TKI1</accession>
<reference evidence="2" key="1">
    <citation type="journal article" date="2014" name="Front. Microbiol.">
        <title>High frequency of phylogenetically diverse reductive dehalogenase-homologous genes in deep subseafloor sedimentary metagenomes.</title>
        <authorList>
            <person name="Kawai M."/>
            <person name="Futagami T."/>
            <person name="Toyoda A."/>
            <person name="Takaki Y."/>
            <person name="Nishi S."/>
            <person name="Hori S."/>
            <person name="Arai W."/>
            <person name="Tsubouchi T."/>
            <person name="Morono Y."/>
            <person name="Uchiyama I."/>
            <person name="Ito T."/>
            <person name="Fujiyama A."/>
            <person name="Inagaki F."/>
            <person name="Takami H."/>
        </authorList>
    </citation>
    <scope>NUCLEOTIDE SEQUENCE</scope>
    <source>
        <strain evidence="2">Expedition CK06-06</strain>
    </source>
</reference>
<evidence type="ECO:0000256" key="1">
    <source>
        <dbReference type="SAM" id="Phobius"/>
    </source>
</evidence>
<organism evidence="2">
    <name type="scientific">marine sediment metagenome</name>
    <dbReference type="NCBI Taxonomy" id="412755"/>
    <lineage>
        <taxon>unclassified sequences</taxon>
        <taxon>metagenomes</taxon>
        <taxon>ecological metagenomes</taxon>
    </lineage>
</organism>
<dbReference type="EMBL" id="BARS01017914">
    <property type="protein sequence ID" value="GAF88637.1"/>
    <property type="molecule type" value="Genomic_DNA"/>
</dbReference>
<keyword evidence="1" id="KW-0472">Membrane</keyword>
<dbReference type="AlphaFoldDB" id="X0TKI1"/>
<proteinExistence type="predicted"/>